<evidence type="ECO:0000256" key="1">
    <source>
        <dbReference type="SAM" id="Coils"/>
    </source>
</evidence>
<name>A0AAV3Y393_9GAST</name>
<comment type="caution">
    <text evidence="3">The sequence shown here is derived from an EMBL/GenBank/DDBJ whole genome shotgun (WGS) entry which is preliminary data.</text>
</comment>
<proteinExistence type="predicted"/>
<evidence type="ECO:0000256" key="2">
    <source>
        <dbReference type="SAM" id="MobiDB-lite"/>
    </source>
</evidence>
<dbReference type="AlphaFoldDB" id="A0AAV3Y393"/>
<feature type="coiled-coil region" evidence="1">
    <location>
        <begin position="135"/>
        <end position="210"/>
    </location>
</feature>
<organism evidence="3 4">
    <name type="scientific">Plakobranchus ocellatus</name>
    <dbReference type="NCBI Taxonomy" id="259542"/>
    <lineage>
        <taxon>Eukaryota</taxon>
        <taxon>Metazoa</taxon>
        <taxon>Spiralia</taxon>
        <taxon>Lophotrochozoa</taxon>
        <taxon>Mollusca</taxon>
        <taxon>Gastropoda</taxon>
        <taxon>Heterobranchia</taxon>
        <taxon>Euthyneura</taxon>
        <taxon>Panpulmonata</taxon>
        <taxon>Sacoglossa</taxon>
        <taxon>Placobranchoidea</taxon>
        <taxon>Plakobranchidae</taxon>
        <taxon>Plakobranchus</taxon>
    </lineage>
</organism>
<reference evidence="3 4" key="1">
    <citation type="journal article" date="2021" name="Elife">
        <title>Chloroplast acquisition without the gene transfer in kleptoplastic sea slugs, Plakobranchus ocellatus.</title>
        <authorList>
            <person name="Maeda T."/>
            <person name="Takahashi S."/>
            <person name="Yoshida T."/>
            <person name="Shimamura S."/>
            <person name="Takaki Y."/>
            <person name="Nagai Y."/>
            <person name="Toyoda A."/>
            <person name="Suzuki Y."/>
            <person name="Arimoto A."/>
            <person name="Ishii H."/>
            <person name="Satoh N."/>
            <person name="Nishiyama T."/>
            <person name="Hasebe M."/>
            <person name="Maruyama T."/>
            <person name="Minagawa J."/>
            <person name="Obokata J."/>
            <person name="Shigenobu S."/>
        </authorList>
    </citation>
    <scope>NUCLEOTIDE SEQUENCE [LARGE SCALE GENOMIC DNA]</scope>
</reference>
<keyword evidence="4" id="KW-1185">Reference proteome</keyword>
<evidence type="ECO:0000313" key="4">
    <source>
        <dbReference type="Proteomes" id="UP000735302"/>
    </source>
</evidence>
<feature type="compositionally biased region" description="Polar residues" evidence="2">
    <location>
        <begin position="317"/>
        <end position="329"/>
    </location>
</feature>
<sequence>MLNLRAKLTSAVEDHAGKYCHSYNAETGVYEIPSVQHYENNITKWRGQIREAFVLLDDIMRNIKESSMTMELFLQNYPRVVHYMGLSLDVFPRVFNALKDWVTADEAYIRCEKLLRARDERRQCRKRQLTLMDASSKMAAELSNAKQELDRSLQQFYHAGGRNNTNSAKVKLLGSSNSLSYEIARLEKKMNSLNAELRTVKIERMAAQKEFHKMQVLVEKNAKLEMDIQYDAYDASQDVHDLDEERRVLGEKVMALARIRAIKTDPRTVKVIYSEGYTPGRKFDVPAELEEACRVAALEIGKDWPAMPPSPRREPGNSKSETGGTSQHPTDAATGQHRLGGAGGGAGRAVRGRKYRGDVMGVAGGVAIGGVDDDDCPTYRSLDRWQRVSQEASVNALSRVTRSMRTVGDPEVSGSGGDKHDLKVITVN</sequence>
<dbReference type="EMBL" id="BLXT01000474">
    <property type="protein sequence ID" value="GFN77458.1"/>
    <property type="molecule type" value="Genomic_DNA"/>
</dbReference>
<feature type="region of interest" description="Disordered" evidence="2">
    <location>
        <begin position="302"/>
        <end position="350"/>
    </location>
</feature>
<evidence type="ECO:0000313" key="3">
    <source>
        <dbReference type="EMBL" id="GFN77458.1"/>
    </source>
</evidence>
<gene>
    <name evidence="3" type="ORF">PoB_000396400</name>
</gene>
<dbReference type="Proteomes" id="UP000735302">
    <property type="component" value="Unassembled WGS sequence"/>
</dbReference>
<protein>
    <submittedName>
        <fullName evidence="3">Uncharacterized protein</fullName>
    </submittedName>
</protein>
<keyword evidence="1" id="KW-0175">Coiled coil</keyword>
<accession>A0AAV3Y393</accession>
<feature type="compositionally biased region" description="Gly residues" evidence="2">
    <location>
        <begin position="338"/>
        <end position="347"/>
    </location>
</feature>